<accession>U6N637</accession>
<dbReference type="PANTHER" id="PTHR11085">
    <property type="entry name" value="NAD-DEPENDENT PROTEIN DEACYLASE SIRTUIN-5, MITOCHONDRIAL-RELATED"/>
    <property type="match status" value="1"/>
</dbReference>
<evidence type="ECO:0000313" key="2">
    <source>
        <dbReference type="EMBL" id="CDJ70145.1"/>
    </source>
</evidence>
<dbReference type="GO" id="GO:0005634">
    <property type="term" value="C:nucleus"/>
    <property type="evidence" value="ECO:0007669"/>
    <property type="project" value="TreeGrafter"/>
</dbReference>
<dbReference type="AlphaFoldDB" id="U6N637"/>
<dbReference type="Gene3D" id="3.40.50.1220">
    <property type="entry name" value="TPP-binding domain"/>
    <property type="match status" value="1"/>
</dbReference>
<dbReference type="PANTHER" id="PTHR11085:SF10">
    <property type="entry name" value="NAD-DEPENDENT PROTEIN DEACYLASE SIRTUIN-5, MITOCHONDRIAL-RELATED"/>
    <property type="match status" value="1"/>
</dbReference>
<dbReference type="VEuPathDB" id="ToxoDB:ENH_00079370"/>
<evidence type="ECO:0000313" key="3">
    <source>
        <dbReference type="Proteomes" id="UP000030754"/>
    </source>
</evidence>
<feature type="region of interest" description="Disordered" evidence="1">
    <location>
        <begin position="1"/>
        <end position="23"/>
    </location>
</feature>
<reference evidence="2" key="2">
    <citation type="submission" date="2013-10" db="EMBL/GenBank/DDBJ databases">
        <authorList>
            <person name="Aslett M."/>
        </authorList>
    </citation>
    <scope>NUCLEOTIDE SEQUENCE [LARGE SCALE GENOMIC DNA]</scope>
    <source>
        <strain evidence="2">Houghton</strain>
    </source>
</reference>
<dbReference type="Proteomes" id="UP000030754">
    <property type="component" value="Unassembled WGS sequence"/>
</dbReference>
<feature type="region of interest" description="Disordered" evidence="1">
    <location>
        <begin position="55"/>
        <end position="86"/>
    </location>
</feature>
<organism evidence="2 3">
    <name type="scientific">Eimeria necatrix</name>
    <dbReference type="NCBI Taxonomy" id="51315"/>
    <lineage>
        <taxon>Eukaryota</taxon>
        <taxon>Sar</taxon>
        <taxon>Alveolata</taxon>
        <taxon>Apicomplexa</taxon>
        <taxon>Conoidasida</taxon>
        <taxon>Coccidia</taxon>
        <taxon>Eucoccidiorida</taxon>
        <taxon>Eimeriorina</taxon>
        <taxon>Eimeriidae</taxon>
        <taxon>Eimeria</taxon>
    </lineage>
</organism>
<feature type="compositionally biased region" description="Low complexity" evidence="1">
    <location>
        <begin position="12"/>
        <end position="23"/>
    </location>
</feature>
<dbReference type="InterPro" id="IPR029035">
    <property type="entry name" value="DHS-like_NAD/FAD-binding_dom"/>
</dbReference>
<proteinExistence type="predicted"/>
<dbReference type="GO" id="GO:0070403">
    <property type="term" value="F:NAD+ binding"/>
    <property type="evidence" value="ECO:0007669"/>
    <property type="project" value="TreeGrafter"/>
</dbReference>
<dbReference type="SUPFAM" id="SSF52467">
    <property type="entry name" value="DHS-like NAD/FAD-binding domain"/>
    <property type="match status" value="1"/>
</dbReference>
<dbReference type="RefSeq" id="XP_013438611.1">
    <property type="nucleotide sequence ID" value="XM_013583157.1"/>
</dbReference>
<feature type="compositionally biased region" description="Polar residues" evidence="1">
    <location>
        <begin position="186"/>
        <end position="200"/>
    </location>
</feature>
<gene>
    <name evidence="2" type="ORF">ENH_00079370</name>
</gene>
<feature type="region of interest" description="Disordered" evidence="1">
    <location>
        <begin position="585"/>
        <end position="611"/>
    </location>
</feature>
<keyword evidence="3" id="KW-1185">Reference proteome</keyword>
<name>U6N637_9EIME</name>
<dbReference type="GeneID" id="25478067"/>
<reference evidence="2" key="1">
    <citation type="submission" date="2013-10" db="EMBL/GenBank/DDBJ databases">
        <title>Genomic analysis of the causative agents of coccidiosis in chickens.</title>
        <authorList>
            <person name="Reid A.J."/>
            <person name="Blake D."/>
            <person name="Billington K."/>
            <person name="Browne H."/>
            <person name="Dunn M."/>
            <person name="Hung S."/>
            <person name="Kawahara F."/>
            <person name="Miranda-Saavedra D."/>
            <person name="Mourier T."/>
            <person name="Nagra H."/>
            <person name="Otto T.D."/>
            <person name="Rawlings N."/>
            <person name="Sanchez A."/>
            <person name="Sanders M."/>
            <person name="Subramaniam C."/>
            <person name="Tay Y."/>
            <person name="Dear P."/>
            <person name="Doerig C."/>
            <person name="Gruber A."/>
            <person name="Parkinson J."/>
            <person name="Shirley M."/>
            <person name="Wan K.L."/>
            <person name="Berriman M."/>
            <person name="Tomley F."/>
            <person name="Pain A."/>
        </authorList>
    </citation>
    <scope>NUCLEOTIDE SEQUENCE [LARGE SCALE GENOMIC DNA]</scope>
    <source>
        <strain evidence="2">Houghton</strain>
    </source>
</reference>
<feature type="region of interest" description="Disordered" evidence="1">
    <location>
        <begin position="185"/>
        <end position="208"/>
    </location>
</feature>
<dbReference type="InterPro" id="IPR050134">
    <property type="entry name" value="NAD-dep_sirtuin_deacylases"/>
</dbReference>
<feature type="compositionally biased region" description="Low complexity" evidence="1">
    <location>
        <begin position="590"/>
        <end position="605"/>
    </location>
</feature>
<evidence type="ECO:0000256" key="1">
    <source>
        <dbReference type="SAM" id="MobiDB-lite"/>
    </source>
</evidence>
<dbReference type="OrthoDB" id="347462at2759"/>
<sequence>MKLQDQEPLQGRTRSSSTSSNSTMQQLLFDPFCPHPLIILTGAGLGSKSGIPLYRKQQQQRQRKQRFPKGTQQTGPYSKRGQQQQQQQRVSSSGVWGAFSSDQATVAKALESPADWMTRFWFAAHPPGLYAQSFPSLSHFVLALLLLQQPKRLLLLTQNVDNLERYALLLLLSLFAAPESALRPFSPQQNHLSGEQQQQSFERKGPKEQQQQQQQQCCLVTMENKLLAAVRAAAAPGAFVDPNTAEAATVAAAAASTGSMTAAAAAAAFPLNYSLFHLPSFLPLVELHGNVFFFRCIGHMQQQQQQQQQKPAACPFQFDAALHHTQVLWVSISEKDGKVVQAATPFTSGAAAGAAAVEAAAAASGAAKGWRLQPACPACGSCCLPLCLLFDECLFSPHAAFAAEGFNRALLLAASAAAVTGKCGAASATAAEAAAAQGLFDPSFLLLQPDQQQALAPRLAELQWPSVHGVLQQRAAAAVAAAASGEHDPPSAAGTSPKDSVALVKKQQLVTHCSTCHCCSGDCTSTSSKCCAAAAVHLTCRGGARCTCSICCSPGYWLLPRCGASKAAAETAVAVAEAAAATDHNSGEAGRSAASSCPTSSSGSRSSRKEWVPGAPPVALLLGTSLTTASSDWLLLLLQQFGGEALAVNNGDGPLDVCFDFNVAQQQVLIDTGKAVVKAALLLQQEQQLGDQEQQHQQGLCKKEQQQELQAAQHCGPSTGTSSSGCCSSASAEQKQQPQPEARAAATAPAVAAAAAELRQCLSLAGPQFEYAGAAAAGGVAVTCRSRRVRRLREDLGDFLERLCPSDTFGWLQRHHQRLRDAHKDALAAAWKAAATSDAAAAALASSAVAAATTLQKSTEISS</sequence>
<dbReference type="EMBL" id="HG725878">
    <property type="protein sequence ID" value="CDJ70145.1"/>
    <property type="molecule type" value="Genomic_DNA"/>
</dbReference>
<dbReference type="GO" id="GO:0017136">
    <property type="term" value="F:histone deacetylase activity, NAD-dependent"/>
    <property type="evidence" value="ECO:0007669"/>
    <property type="project" value="TreeGrafter"/>
</dbReference>
<protein>
    <submittedName>
        <fullName evidence="2">Uncharacterized protein</fullName>
    </submittedName>
</protein>